<name>A0A0G4FAC7_9ALVE</name>
<organism evidence="2">
    <name type="scientific">Chromera velia CCMP2878</name>
    <dbReference type="NCBI Taxonomy" id="1169474"/>
    <lineage>
        <taxon>Eukaryota</taxon>
        <taxon>Sar</taxon>
        <taxon>Alveolata</taxon>
        <taxon>Colpodellida</taxon>
        <taxon>Chromeraceae</taxon>
        <taxon>Chromera</taxon>
    </lineage>
</organism>
<sequence>MAYENCDDVNTPFEERALANDHRVFRLVNLARRNRTLEQEIKAAIAEKSVWGMRMSERMLSELRQNMLMINKIWKKGREEGVAELKDIELEIDPPLPEKGKDEAGGSRGDVQMES</sequence>
<gene>
    <name evidence="2" type="ORF">Cvel_2990</name>
</gene>
<proteinExistence type="predicted"/>
<reference evidence="2" key="1">
    <citation type="submission" date="2014-11" db="EMBL/GenBank/DDBJ databases">
        <authorList>
            <person name="Otto D Thomas"/>
            <person name="Naeem Raeece"/>
        </authorList>
    </citation>
    <scope>NUCLEOTIDE SEQUENCE</scope>
</reference>
<accession>A0A0G4FAC7</accession>
<dbReference type="EMBL" id="CDMZ01000220">
    <property type="protein sequence ID" value="CEM09413.1"/>
    <property type="molecule type" value="Genomic_DNA"/>
</dbReference>
<dbReference type="VEuPathDB" id="CryptoDB:Cvel_2990"/>
<dbReference type="AlphaFoldDB" id="A0A0G4FAC7"/>
<evidence type="ECO:0000256" key="1">
    <source>
        <dbReference type="SAM" id="MobiDB-lite"/>
    </source>
</evidence>
<feature type="region of interest" description="Disordered" evidence="1">
    <location>
        <begin position="89"/>
        <end position="115"/>
    </location>
</feature>
<evidence type="ECO:0000313" key="2">
    <source>
        <dbReference type="EMBL" id="CEM09413.1"/>
    </source>
</evidence>
<feature type="compositionally biased region" description="Basic and acidic residues" evidence="1">
    <location>
        <begin position="96"/>
        <end position="105"/>
    </location>
</feature>
<protein>
    <submittedName>
        <fullName evidence="2">Uncharacterized protein</fullName>
    </submittedName>
</protein>